<dbReference type="RefSeq" id="XP_018644490.1">
    <property type="nucleotide sequence ID" value="XM_018792527.1"/>
</dbReference>
<reference evidence="2" key="2">
    <citation type="submission" date="2018-12" db="UniProtKB">
        <authorList>
            <consortium name="WormBaseParasite"/>
        </authorList>
    </citation>
    <scope>IDENTIFICATION</scope>
    <source>
        <strain evidence="2">Puerto Rican</strain>
    </source>
</reference>
<evidence type="ECO:0000313" key="1">
    <source>
        <dbReference type="Proteomes" id="UP000008854"/>
    </source>
</evidence>
<reference evidence="1" key="1">
    <citation type="journal article" date="2012" name="PLoS Negl. Trop. Dis.">
        <title>A systematically improved high quality genome and transcriptome of the human blood fluke Schistosoma mansoni.</title>
        <authorList>
            <person name="Protasio A.V."/>
            <person name="Tsai I.J."/>
            <person name="Babbage A."/>
            <person name="Nichol S."/>
            <person name="Hunt M."/>
            <person name="Aslett M.A."/>
            <person name="De Silva N."/>
            <person name="Velarde G.S."/>
            <person name="Anderson T.J."/>
            <person name="Clark R.C."/>
            <person name="Davidson C."/>
            <person name="Dillon G.P."/>
            <person name="Holroyd N.E."/>
            <person name="LoVerde P.T."/>
            <person name="Lloyd C."/>
            <person name="McQuillan J."/>
            <person name="Oliveira G."/>
            <person name="Otto T.D."/>
            <person name="Parker-Manuel S.J."/>
            <person name="Quail M.A."/>
            <person name="Wilson R.A."/>
            <person name="Zerlotini A."/>
            <person name="Dunne D.W."/>
            <person name="Berriman M."/>
        </authorList>
    </citation>
    <scope>NUCLEOTIDE SEQUENCE [LARGE SCALE GENOMIC DNA]</scope>
    <source>
        <strain evidence="1">Puerto Rican</strain>
    </source>
</reference>
<protein>
    <submittedName>
        <fullName evidence="2">MEG-2 (ESP15) family</fullName>
    </submittedName>
</protein>
<dbReference type="InParanoid" id="C4QPS0"/>
<dbReference type="CTD" id="8340876"/>
<dbReference type="HOGENOM" id="CLU_3225179_0_0_1"/>
<evidence type="ECO:0000313" key="2">
    <source>
        <dbReference type="WBParaSite" id="Smp_180340.1"/>
    </source>
</evidence>
<proteinExistence type="predicted"/>
<name>C4QPS0_SCHMA</name>
<dbReference type="GeneID" id="8340876"/>
<keyword evidence="1" id="KW-1185">Reference proteome</keyword>
<dbReference type="KEGG" id="smm:Smp_180340"/>
<dbReference type="WBParaSite" id="Smp_180340.1">
    <property type="protein sequence ID" value="Smp_180340.1"/>
    <property type="gene ID" value="Smp_180340"/>
</dbReference>
<sequence>MTAKGSVAMASFVLVYDPSVAVKNYRQQVLMATKIKEVCQKFRG</sequence>
<dbReference type="AlphaFoldDB" id="C4QPS0"/>
<accession>C4QPS0</accession>
<dbReference type="Proteomes" id="UP000008854">
    <property type="component" value="Unassembled WGS sequence"/>
</dbReference>
<organism evidence="1 2">
    <name type="scientific">Schistosoma mansoni</name>
    <name type="common">Blood fluke</name>
    <dbReference type="NCBI Taxonomy" id="6183"/>
    <lineage>
        <taxon>Eukaryota</taxon>
        <taxon>Metazoa</taxon>
        <taxon>Spiralia</taxon>
        <taxon>Lophotrochozoa</taxon>
        <taxon>Platyhelminthes</taxon>
        <taxon>Trematoda</taxon>
        <taxon>Digenea</taxon>
        <taxon>Strigeidida</taxon>
        <taxon>Schistosomatoidea</taxon>
        <taxon>Schistosomatidae</taxon>
        <taxon>Schistosoma</taxon>
    </lineage>
</organism>